<evidence type="ECO:0000256" key="5">
    <source>
        <dbReference type="ARBA" id="ARBA00022970"/>
    </source>
</evidence>
<evidence type="ECO:0000256" key="4">
    <source>
        <dbReference type="ARBA" id="ARBA00022840"/>
    </source>
</evidence>
<dbReference type="Pfam" id="PF00005">
    <property type="entry name" value="ABC_tran"/>
    <property type="match status" value="1"/>
</dbReference>
<dbReference type="EMBL" id="CP151764">
    <property type="protein sequence ID" value="XFU26367.1"/>
    <property type="molecule type" value="Genomic_DNA"/>
</dbReference>
<evidence type="ECO:0000313" key="7">
    <source>
        <dbReference type="EMBL" id="XFU26367.1"/>
    </source>
</evidence>
<dbReference type="Gene3D" id="3.40.50.300">
    <property type="entry name" value="P-loop containing nucleotide triphosphate hydrolases"/>
    <property type="match status" value="1"/>
</dbReference>
<name>A0ABZ3JCC7_9RHOB</name>
<keyword evidence="7" id="KW-0614">Plasmid</keyword>
<keyword evidence="3" id="KW-0547">Nucleotide-binding</keyword>
<organism evidence="7 8">
    <name type="scientific">Yoonia rhodophyticola</name>
    <dbReference type="NCBI Taxonomy" id="3137370"/>
    <lineage>
        <taxon>Bacteria</taxon>
        <taxon>Pseudomonadati</taxon>
        <taxon>Pseudomonadota</taxon>
        <taxon>Alphaproteobacteria</taxon>
        <taxon>Rhodobacterales</taxon>
        <taxon>Paracoccaceae</taxon>
        <taxon>Yoonia</taxon>
    </lineage>
</organism>
<keyword evidence="5" id="KW-0029">Amino-acid transport</keyword>
<geneLocation type="plasmid" evidence="7 8">
    <name>pSS1-5</name>
</geneLocation>
<dbReference type="InterPro" id="IPR052156">
    <property type="entry name" value="BCAA_Transport_ATP-bd_LivF"/>
</dbReference>
<keyword evidence="4 7" id="KW-0067">ATP-binding</keyword>
<evidence type="ECO:0000256" key="2">
    <source>
        <dbReference type="ARBA" id="ARBA00022448"/>
    </source>
</evidence>
<evidence type="ECO:0000259" key="6">
    <source>
        <dbReference type="PROSITE" id="PS50893"/>
    </source>
</evidence>
<accession>A0ABZ3JCC7</accession>
<proteinExistence type="inferred from homology"/>
<sequence>MFDVQNLSSGYGDVQVLSDLTFGIGNEVLAVLGANGAGKTTLLKTLAKVLPLRAGALEWDGQQVTHTPAHELSNRGIAYVPQEGNVFPNLSVAENLSLGALVGTRPKDERLDEVYTLFPRLAERKDQRAGSLSGGEGQMLAVGRALMQDPKLLLLDEPSAGLSPLYVDTLFQTIAEAREKRGLAIILAEQNAKKTMEIADRVLVLSLGRMHLLEEAKSLSMKRLMQAYHI</sequence>
<dbReference type="CDD" id="cd03224">
    <property type="entry name" value="ABC_TM1139_LivF_branched"/>
    <property type="match status" value="1"/>
</dbReference>
<dbReference type="Proteomes" id="UP001470809">
    <property type="component" value="Plasmid pSS1-5"/>
</dbReference>
<keyword evidence="2" id="KW-0813">Transport</keyword>
<dbReference type="InterPro" id="IPR027417">
    <property type="entry name" value="P-loop_NTPase"/>
</dbReference>
<feature type="domain" description="ABC transporter" evidence="6">
    <location>
        <begin position="2"/>
        <end position="230"/>
    </location>
</feature>
<dbReference type="PANTHER" id="PTHR43820:SF4">
    <property type="entry name" value="HIGH-AFFINITY BRANCHED-CHAIN AMINO ACID TRANSPORT ATP-BINDING PROTEIN LIVF"/>
    <property type="match status" value="1"/>
</dbReference>
<dbReference type="GO" id="GO:0005524">
    <property type="term" value="F:ATP binding"/>
    <property type="evidence" value="ECO:0007669"/>
    <property type="project" value="UniProtKB-KW"/>
</dbReference>
<dbReference type="RefSeq" id="WP_373634715.1">
    <property type="nucleotide sequence ID" value="NZ_CP151764.2"/>
</dbReference>
<evidence type="ECO:0000256" key="1">
    <source>
        <dbReference type="ARBA" id="ARBA00005417"/>
    </source>
</evidence>
<protein>
    <submittedName>
        <fullName evidence="7">ABC transporter ATP-binding protein</fullName>
    </submittedName>
</protein>
<evidence type="ECO:0000313" key="8">
    <source>
        <dbReference type="Proteomes" id="UP001470809"/>
    </source>
</evidence>
<keyword evidence="8" id="KW-1185">Reference proteome</keyword>
<dbReference type="PANTHER" id="PTHR43820">
    <property type="entry name" value="HIGH-AFFINITY BRANCHED-CHAIN AMINO ACID TRANSPORT ATP-BINDING PROTEIN LIVF"/>
    <property type="match status" value="1"/>
</dbReference>
<dbReference type="PROSITE" id="PS50893">
    <property type="entry name" value="ABC_TRANSPORTER_2"/>
    <property type="match status" value="1"/>
</dbReference>
<dbReference type="SUPFAM" id="SSF52540">
    <property type="entry name" value="P-loop containing nucleoside triphosphate hydrolases"/>
    <property type="match status" value="1"/>
</dbReference>
<dbReference type="SMART" id="SM00382">
    <property type="entry name" value="AAA"/>
    <property type="match status" value="1"/>
</dbReference>
<reference evidence="8" key="1">
    <citation type="submission" date="2024-04" db="EMBL/GenBank/DDBJ databases">
        <title>Phylogenomic analyses of a clade within the roseobacter group suggest taxonomic reassignments of species of the genera Aestuariivita, Citreicella, Loktanella, Nautella, Pelagibaca, Ruegeria, Thalassobius, Thiobacimonas and Tropicibacter, and the proposal o.</title>
        <authorList>
            <person name="Jeon C.O."/>
        </authorList>
    </citation>
    <scope>NUCLEOTIDE SEQUENCE [LARGE SCALE GENOMIC DNA]</scope>
    <source>
        <strain evidence="8">SS1-5</strain>
        <plasmid evidence="8">pSS1-5</plasmid>
    </source>
</reference>
<comment type="similarity">
    <text evidence="1">Belongs to the ABC transporter superfamily.</text>
</comment>
<dbReference type="InterPro" id="IPR003593">
    <property type="entry name" value="AAA+_ATPase"/>
</dbReference>
<dbReference type="InterPro" id="IPR003439">
    <property type="entry name" value="ABC_transporter-like_ATP-bd"/>
</dbReference>
<evidence type="ECO:0000256" key="3">
    <source>
        <dbReference type="ARBA" id="ARBA00022741"/>
    </source>
</evidence>
<gene>
    <name evidence="7" type="ORF">AABB31_22840</name>
</gene>
<reference evidence="7 8" key="2">
    <citation type="submission" date="2024-08" db="EMBL/GenBank/DDBJ databases">
        <title>Phylogenomic analyses of a clade within the roseobacter group suggest taxonomic reassignments of species of the genera Aestuariivita, Citreicella, Loktanella, Nautella, Pelagibaca, Ruegeria, Thalassobius, Thiobacimonas and Tropicibacter, and the proposal o.</title>
        <authorList>
            <person name="Jeon C.O."/>
        </authorList>
    </citation>
    <scope>NUCLEOTIDE SEQUENCE [LARGE SCALE GENOMIC DNA]</scope>
    <source>
        <strain evidence="7 8">SS1-5</strain>
        <plasmid evidence="7 8">pSS1-5</plasmid>
    </source>
</reference>